<dbReference type="PANTHER" id="PTHR16151">
    <property type="entry name" value="HAUS AUGMIN-LIKE COMPLEX SUBUNIT 6"/>
    <property type="match status" value="1"/>
</dbReference>
<accession>A0A2A3E9F5</accession>
<evidence type="ECO:0000313" key="2">
    <source>
        <dbReference type="EMBL" id="PBC27806.1"/>
    </source>
</evidence>
<dbReference type="GO" id="GO:0070652">
    <property type="term" value="C:HAUS complex"/>
    <property type="evidence" value="ECO:0007669"/>
    <property type="project" value="InterPro"/>
</dbReference>
<dbReference type="GO" id="GO:0008017">
    <property type="term" value="F:microtubule binding"/>
    <property type="evidence" value="ECO:0007669"/>
    <property type="project" value="TreeGrafter"/>
</dbReference>
<keyword evidence="3" id="KW-1185">Reference proteome</keyword>
<dbReference type="EMBL" id="KZ288338">
    <property type="protein sequence ID" value="PBC27806.1"/>
    <property type="molecule type" value="Genomic_DNA"/>
</dbReference>
<sequence length="650" mass="75611">MAISASFHRNVLLLTQVIQPNNEFKKYFREGMFDKPNTAGFLHISYYLLTVYDSERFKKLIEWPVICKKTEAKYRNNVKDYLTIISAENLDIDFPPILTSHLIHAGGTKFTIIMWKLSEVVIRRYLIRETNNNIAFAPRIGNKGNLAKKFLEETNAKINFNILNQHKNLLEMENTIKYVLQKENERLNKSRAEIFEKEQLITNLPQTAPVHPSIKKCLRDIDNEEATKKWKMHINKCINHIQKRNVILKDIEQLGHKINNIILSNTNDIKMLNTKQKINHLEISELFSPDMQCLLFRLYDKDDKLILNNFILLFHFLLIQLKKRLKLNILEDFSEYSLQVEGSCKDIKAAFNIMQTHLIDITKIMLETQDILYQKKIYDHNDTILPMMHNVLIMSSPLIKINTNCNDEENNFQKRLQLTPVEAPHKSLFSRYEHLKQSHVSDGSKLRENLLVSRINFDDVIVNINNDKPSLHMHMLSSKKNFSSFKQAEKYSRLFSTRIKRNMIVAAANTSIMSLSCSSKANSTTIANAIEEIHDISDLNLNKSEVISTKNICNIKVEFATPEKLTIEQEKSEDILEMEDMINDFSNKANAHNIYKTVEIKGDDNNIIVTDQTKQNRRSIGDLVERYKKLLKVSNRTPSPNINNTKCDNK</sequence>
<name>A0A2A3E9F5_APICC</name>
<feature type="domain" description="HAUS augmin-like complex subunit 6 N-terminal" evidence="1">
    <location>
        <begin position="7"/>
        <end position="189"/>
    </location>
</feature>
<dbReference type="Proteomes" id="UP000242457">
    <property type="component" value="Unassembled WGS sequence"/>
</dbReference>
<dbReference type="GO" id="GO:0051225">
    <property type="term" value="P:spindle assembly"/>
    <property type="evidence" value="ECO:0007669"/>
    <property type="project" value="InterPro"/>
</dbReference>
<reference evidence="2 3" key="1">
    <citation type="submission" date="2014-07" db="EMBL/GenBank/DDBJ databases">
        <title>Genomic and transcriptomic analysis on Apis cerana provide comprehensive insights into honey bee biology.</title>
        <authorList>
            <person name="Diao Q."/>
            <person name="Sun L."/>
            <person name="Zheng H."/>
            <person name="Zheng H."/>
            <person name="Xu S."/>
            <person name="Wang S."/>
            <person name="Zeng Z."/>
            <person name="Hu F."/>
            <person name="Su S."/>
            <person name="Wu J."/>
        </authorList>
    </citation>
    <scope>NUCLEOTIDE SEQUENCE [LARGE SCALE GENOMIC DNA]</scope>
    <source>
        <tissue evidence="2">Pupae without intestine</tissue>
    </source>
</reference>
<evidence type="ECO:0000259" key="1">
    <source>
        <dbReference type="Pfam" id="PF14661"/>
    </source>
</evidence>
<dbReference type="AlphaFoldDB" id="A0A2A3E9F5"/>
<evidence type="ECO:0000313" key="3">
    <source>
        <dbReference type="Proteomes" id="UP000242457"/>
    </source>
</evidence>
<dbReference type="InterPro" id="IPR028163">
    <property type="entry name" value="HAUS_6_N"/>
</dbReference>
<dbReference type="STRING" id="94128.A0A2A3E9F5"/>
<proteinExistence type="predicted"/>
<dbReference type="OrthoDB" id="5575722at2759"/>
<protein>
    <submittedName>
        <fullName evidence="2">HAUS augmin complex subunit</fullName>
    </submittedName>
</protein>
<organism evidence="2 3">
    <name type="scientific">Apis cerana cerana</name>
    <name type="common">Oriental honeybee</name>
    <dbReference type="NCBI Taxonomy" id="94128"/>
    <lineage>
        <taxon>Eukaryota</taxon>
        <taxon>Metazoa</taxon>
        <taxon>Ecdysozoa</taxon>
        <taxon>Arthropoda</taxon>
        <taxon>Hexapoda</taxon>
        <taxon>Insecta</taxon>
        <taxon>Pterygota</taxon>
        <taxon>Neoptera</taxon>
        <taxon>Endopterygota</taxon>
        <taxon>Hymenoptera</taxon>
        <taxon>Apocrita</taxon>
        <taxon>Aculeata</taxon>
        <taxon>Apoidea</taxon>
        <taxon>Anthophila</taxon>
        <taxon>Apidae</taxon>
        <taxon>Apis</taxon>
    </lineage>
</organism>
<dbReference type="Pfam" id="PF14661">
    <property type="entry name" value="HAUS6_N"/>
    <property type="match status" value="1"/>
</dbReference>
<dbReference type="PANTHER" id="PTHR16151:SF2">
    <property type="entry name" value="HAUS AUGMIN-LIKE COMPLEX SUBUNIT 6"/>
    <property type="match status" value="1"/>
</dbReference>
<dbReference type="InterPro" id="IPR026797">
    <property type="entry name" value="HAUS_6"/>
</dbReference>
<dbReference type="GO" id="GO:1990498">
    <property type="term" value="C:mitotic spindle microtubule"/>
    <property type="evidence" value="ECO:0007669"/>
    <property type="project" value="TreeGrafter"/>
</dbReference>
<gene>
    <name evidence="2" type="ORF">APICC_03673</name>
</gene>